<dbReference type="AlphaFoldDB" id="A0A5B9WEG4"/>
<dbReference type="GO" id="GO:0006313">
    <property type="term" value="P:DNA transposition"/>
    <property type="evidence" value="ECO:0007669"/>
    <property type="project" value="InterPro"/>
</dbReference>
<dbReference type="PANTHER" id="PTHR30007">
    <property type="entry name" value="PHP DOMAIN PROTEIN"/>
    <property type="match status" value="1"/>
</dbReference>
<dbReference type="KEGG" id="agv:OJF2_75840"/>
<reference evidence="4 5" key="1">
    <citation type="submission" date="2019-08" db="EMBL/GenBank/DDBJ databases">
        <title>Deep-cultivation of Planctomycetes and their phenomic and genomic characterization uncovers novel biology.</title>
        <authorList>
            <person name="Wiegand S."/>
            <person name="Jogler M."/>
            <person name="Boedeker C."/>
            <person name="Pinto D."/>
            <person name="Vollmers J."/>
            <person name="Rivas-Marin E."/>
            <person name="Kohn T."/>
            <person name="Peeters S.H."/>
            <person name="Heuer A."/>
            <person name="Rast P."/>
            <person name="Oberbeckmann S."/>
            <person name="Bunk B."/>
            <person name="Jeske O."/>
            <person name="Meyerdierks A."/>
            <person name="Storesund J.E."/>
            <person name="Kallscheuer N."/>
            <person name="Luecker S."/>
            <person name="Lage O.M."/>
            <person name="Pohl T."/>
            <person name="Merkel B.J."/>
            <person name="Hornburger P."/>
            <person name="Mueller R.-W."/>
            <person name="Bruemmer F."/>
            <person name="Labrenz M."/>
            <person name="Spormann A.M."/>
            <person name="Op den Camp H."/>
            <person name="Overmann J."/>
            <person name="Amann R."/>
            <person name="Jetten M.S.M."/>
            <person name="Mascher T."/>
            <person name="Medema M.H."/>
            <person name="Devos D.P."/>
            <person name="Kaster A.-K."/>
            <person name="Ovreas L."/>
            <person name="Rohde M."/>
            <person name="Galperin M.Y."/>
            <person name="Jogler C."/>
        </authorList>
    </citation>
    <scope>NUCLEOTIDE SEQUENCE [LARGE SCALE GENOMIC DNA]</scope>
    <source>
        <strain evidence="4 5">OJF2</strain>
    </source>
</reference>
<dbReference type="PANTHER" id="PTHR30007:SF0">
    <property type="entry name" value="TRANSPOSASE"/>
    <property type="match status" value="1"/>
</dbReference>
<proteinExistence type="predicted"/>
<dbReference type="GO" id="GO:0004803">
    <property type="term" value="F:transposase activity"/>
    <property type="evidence" value="ECO:0007669"/>
    <property type="project" value="InterPro"/>
</dbReference>
<evidence type="ECO:0000313" key="5">
    <source>
        <dbReference type="Proteomes" id="UP000324233"/>
    </source>
</evidence>
<dbReference type="Proteomes" id="UP000324233">
    <property type="component" value="Chromosome"/>
</dbReference>
<feature type="domain" description="Transposase IS4-like" evidence="2">
    <location>
        <begin position="90"/>
        <end position="241"/>
    </location>
</feature>
<evidence type="ECO:0000313" key="4">
    <source>
        <dbReference type="EMBL" id="QEH38972.1"/>
    </source>
</evidence>
<feature type="domain" description="Insertion element IS402-like" evidence="3">
    <location>
        <begin position="1"/>
        <end position="73"/>
    </location>
</feature>
<accession>A0A5B9WEG4</accession>
<dbReference type="GO" id="GO:0003677">
    <property type="term" value="F:DNA binding"/>
    <property type="evidence" value="ECO:0007669"/>
    <property type="project" value="InterPro"/>
</dbReference>
<dbReference type="InterPro" id="IPR002559">
    <property type="entry name" value="Transposase_11"/>
</dbReference>
<organism evidence="4 5">
    <name type="scientific">Aquisphaera giovannonii</name>
    <dbReference type="NCBI Taxonomy" id="406548"/>
    <lineage>
        <taxon>Bacteria</taxon>
        <taxon>Pseudomonadati</taxon>
        <taxon>Planctomycetota</taxon>
        <taxon>Planctomycetia</taxon>
        <taxon>Isosphaerales</taxon>
        <taxon>Isosphaeraceae</taxon>
        <taxon>Aquisphaera</taxon>
    </lineage>
</organism>
<gene>
    <name evidence="4" type="ORF">OJF2_75840</name>
</gene>
<protein>
    <submittedName>
        <fullName evidence="4">Transposase DDE domain protein</fullName>
    </submittedName>
</protein>
<dbReference type="Pfam" id="PF01609">
    <property type="entry name" value="DDE_Tnp_1"/>
    <property type="match status" value="1"/>
</dbReference>
<dbReference type="Pfam" id="PF13340">
    <property type="entry name" value="DUF4096"/>
    <property type="match status" value="1"/>
</dbReference>
<keyword evidence="5" id="KW-1185">Reference proteome</keyword>
<name>A0A5B9WEG4_9BACT</name>
<evidence type="ECO:0000259" key="3">
    <source>
        <dbReference type="Pfam" id="PF13340"/>
    </source>
</evidence>
<feature type="region of interest" description="Disordered" evidence="1">
    <location>
        <begin position="88"/>
        <end position="117"/>
    </location>
</feature>
<dbReference type="InterPro" id="IPR025161">
    <property type="entry name" value="IS402-like_dom"/>
</dbReference>
<dbReference type="NCBIfam" id="NF033580">
    <property type="entry name" value="transpos_IS5_3"/>
    <property type="match status" value="1"/>
</dbReference>
<dbReference type="EMBL" id="CP042997">
    <property type="protein sequence ID" value="QEH38972.1"/>
    <property type="molecule type" value="Genomic_DNA"/>
</dbReference>
<evidence type="ECO:0000259" key="2">
    <source>
        <dbReference type="Pfam" id="PF01609"/>
    </source>
</evidence>
<evidence type="ECO:0000256" key="1">
    <source>
        <dbReference type="SAM" id="MobiDB-lite"/>
    </source>
</evidence>
<sequence>MTDEQWKLIAPLLPKPRPGGRPRSADLRGVFNGVVYVVRGGVPWRMLPHDLPPWARVHFYYRRWRLDGTWDEVLEVLRTRLRHADGRRKSPSAAVVDSQTVRTASGGERGYDAGKRTPGRKRHIIVDTMGLLLAVVVLSATVQERDGVKLMGERIKGRFPRLRLIWADAAHEAAVGWAKRLGGWILELVRKAPGQVSFEVLKRRWGVERTFAWMMRSRRLARDYERLTESNEAMVKVAAIHLMLKRSKPT</sequence>